<dbReference type="SUPFAM" id="SSF48452">
    <property type="entry name" value="TPR-like"/>
    <property type="match status" value="3"/>
</dbReference>
<dbReference type="Gene3D" id="1.10.510.10">
    <property type="entry name" value="Transferase(Phosphotransferase) domain 1"/>
    <property type="match status" value="1"/>
</dbReference>
<dbReference type="Proteomes" id="UP000547058">
    <property type="component" value="Unassembled WGS sequence"/>
</dbReference>
<dbReference type="AlphaFoldDB" id="A0A7W3FJA7"/>
<comment type="caution">
    <text evidence="7">The sequence shown here is derived from an EMBL/GenBank/DDBJ whole genome shotgun (WGS) entry which is preliminary data.</text>
</comment>
<dbReference type="InterPro" id="IPR011009">
    <property type="entry name" value="Kinase-like_dom_sf"/>
</dbReference>
<keyword evidence="2 5" id="KW-0547">Nucleotide-binding</keyword>
<evidence type="ECO:0000259" key="6">
    <source>
        <dbReference type="PROSITE" id="PS50011"/>
    </source>
</evidence>
<evidence type="ECO:0000256" key="2">
    <source>
        <dbReference type="ARBA" id="ARBA00022741"/>
    </source>
</evidence>
<dbReference type="GO" id="GO:0004674">
    <property type="term" value="F:protein serine/threonine kinase activity"/>
    <property type="evidence" value="ECO:0007669"/>
    <property type="project" value="TreeGrafter"/>
</dbReference>
<name>A0A7W3FJA7_9GAMM</name>
<dbReference type="InterPro" id="IPR011990">
    <property type="entry name" value="TPR-like_helical_dom_sf"/>
</dbReference>
<gene>
    <name evidence="7" type="ORF">H4O11_00450</name>
</gene>
<evidence type="ECO:0000313" key="8">
    <source>
        <dbReference type="Proteomes" id="UP000547058"/>
    </source>
</evidence>
<feature type="domain" description="Protein kinase" evidence="6">
    <location>
        <begin position="82"/>
        <end position="335"/>
    </location>
</feature>
<sequence length="898" mass="97521">MSGASLDWATVRSLFDAVCDLPADRWQPALQELTDDPAMVAESLSLLRAQTVALGGVQQSLDAFFTRMDEPAAQVGQRLGPWRLQRLLGTGGMGMVYLAERADRLYRRTVAIKLIRRRWDAAMARQLSAESQFLADLQHPGIARLLDAGVTEDGQPYLVMEYVDGRPLDAACRDASLDRNRVLRLFAKVCRAVQAAHAQGVIHCDLKPGNVLVRADGEPVLLDFGIARLLDDGGDVNEFATPAYASPERMAGRPAGVASDIYSLGVMLSELLAALSAGAPANRDLLAIAGKAQAGLPLQRYVAAEALAEDIERFLDHRPVRAGSTGRSRRLGLFLRRNWRGSVLASIALLAAGVFVMRLSDARAAAEQNAREAAGIADVLVAAFDAADPALRGDVQLSARDVLDQAAGRIEHDLEYSPAIRARLQATLGRAYQNLGRPQQAETLLRAGMQGLAEAGAPPRQQAAARVALALQLSDARNVAEARELAGQALQLLDRDDDRPTRVQALNALGRAQSGSGADGDARAEASLLQALALVRQESGTEARRGEATTLANLGALYRTSNQLDRSEATLRDALRAAAPTESMQGLEYQRVLRSLSFTLLAQGRTDEALQLGEEGFELTRRLFGAESSYTAAAEAELAGQYLDLGRYHRAETHFLDSLATSARVDGEDSQAFASKVLGLGIMEEARGDYLQAERRYRQALALRRRALGPTDASSLDTEMILARLLLRSDRTAEAEEPLRRIAAHWRRELAASSRQLLTLRLVEIEWMTRAGRLAEAGAALREFARRNPDPGTSLKLRQQMQLALLAQRAHDPVAVERWAETVATFEQLYGADSTATAKWRIALAEVLLEHGQAPAARAQIDRARPWLGELSPDSDFLRRIAVLDTAMAPSTKIAQAR</sequence>
<dbReference type="Gene3D" id="1.25.40.10">
    <property type="entry name" value="Tetratricopeptide repeat domain"/>
    <property type="match status" value="2"/>
</dbReference>
<dbReference type="PANTHER" id="PTHR43289">
    <property type="entry name" value="MITOGEN-ACTIVATED PROTEIN KINASE KINASE KINASE 20-RELATED"/>
    <property type="match status" value="1"/>
</dbReference>
<dbReference type="InterPro" id="IPR000719">
    <property type="entry name" value="Prot_kinase_dom"/>
</dbReference>
<keyword evidence="4 5" id="KW-0067">ATP-binding</keyword>
<organism evidence="7 8">
    <name type="scientific">Stenotrophomonas tumulicola</name>
    <dbReference type="NCBI Taxonomy" id="1685415"/>
    <lineage>
        <taxon>Bacteria</taxon>
        <taxon>Pseudomonadati</taxon>
        <taxon>Pseudomonadota</taxon>
        <taxon>Gammaproteobacteria</taxon>
        <taxon>Lysobacterales</taxon>
        <taxon>Lysobacteraceae</taxon>
        <taxon>Stenotrophomonas</taxon>
    </lineage>
</organism>
<dbReference type="EMBL" id="JACGXS010000001">
    <property type="protein sequence ID" value="MBA8680281.1"/>
    <property type="molecule type" value="Genomic_DNA"/>
</dbReference>
<dbReference type="GO" id="GO:0005524">
    <property type="term" value="F:ATP binding"/>
    <property type="evidence" value="ECO:0007669"/>
    <property type="project" value="UniProtKB-UniRule"/>
</dbReference>
<dbReference type="PROSITE" id="PS00108">
    <property type="entry name" value="PROTEIN_KINASE_ST"/>
    <property type="match status" value="1"/>
</dbReference>
<dbReference type="InterPro" id="IPR017441">
    <property type="entry name" value="Protein_kinase_ATP_BS"/>
</dbReference>
<protein>
    <submittedName>
        <fullName evidence="7">Tetratricopeptide repeat protein</fullName>
    </submittedName>
</protein>
<reference evidence="7 8" key="1">
    <citation type="submission" date="2020-08" db="EMBL/GenBank/DDBJ databases">
        <title>Stenotrophomonas tumulicola JCM 30961.</title>
        <authorList>
            <person name="Deng Y."/>
        </authorList>
    </citation>
    <scope>NUCLEOTIDE SEQUENCE [LARGE SCALE GENOMIC DNA]</scope>
    <source>
        <strain evidence="7 8">JCM 30961</strain>
    </source>
</reference>
<evidence type="ECO:0000256" key="5">
    <source>
        <dbReference type="PROSITE-ProRule" id="PRU10141"/>
    </source>
</evidence>
<evidence type="ECO:0000256" key="4">
    <source>
        <dbReference type="ARBA" id="ARBA00022840"/>
    </source>
</evidence>
<dbReference type="Pfam" id="PF13424">
    <property type="entry name" value="TPR_12"/>
    <property type="match status" value="2"/>
</dbReference>
<proteinExistence type="predicted"/>
<accession>A0A7W3FJA7</accession>
<dbReference type="CDD" id="cd14014">
    <property type="entry name" value="STKc_PknB_like"/>
    <property type="match status" value="1"/>
</dbReference>
<dbReference type="SUPFAM" id="SSF56112">
    <property type="entry name" value="Protein kinase-like (PK-like)"/>
    <property type="match status" value="1"/>
</dbReference>
<keyword evidence="1" id="KW-0808">Transferase</keyword>
<keyword evidence="8" id="KW-1185">Reference proteome</keyword>
<evidence type="ECO:0000256" key="1">
    <source>
        <dbReference type="ARBA" id="ARBA00022679"/>
    </source>
</evidence>
<dbReference type="RefSeq" id="WP_182337461.1">
    <property type="nucleotide sequence ID" value="NZ_JACGXS010000001.1"/>
</dbReference>
<dbReference type="Gene3D" id="3.30.200.20">
    <property type="entry name" value="Phosphorylase Kinase, domain 1"/>
    <property type="match status" value="1"/>
</dbReference>
<evidence type="ECO:0000313" key="7">
    <source>
        <dbReference type="EMBL" id="MBA8680281.1"/>
    </source>
</evidence>
<feature type="binding site" evidence="5">
    <location>
        <position position="113"/>
    </location>
    <ligand>
        <name>ATP</name>
        <dbReference type="ChEBI" id="CHEBI:30616"/>
    </ligand>
</feature>
<keyword evidence="3" id="KW-0418">Kinase</keyword>
<dbReference type="InterPro" id="IPR019734">
    <property type="entry name" value="TPR_rpt"/>
</dbReference>
<dbReference type="PANTHER" id="PTHR43289:SF34">
    <property type="entry name" value="SERINE_THREONINE-PROTEIN KINASE YBDM-RELATED"/>
    <property type="match status" value="1"/>
</dbReference>
<dbReference type="PROSITE" id="PS00107">
    <property type="entry name" value="PROTEIN_KINASE_ATP"/>
    <property type="match status" value="1"/>
</dbReference>
<dbReference type="InterPro" id="IPR008271">
    <property type="entry name" value="Ser/Thr_kinase_AS"/>
</dbReference>
<dbReference type="Pfam" id="PF00069">
    <property type="entry name" value="Pkinase"/>
    <property type="match status" value="1"/>
</dbReference>
<dbReference type="SMART" id="SM00220">
    <property type="entry name" value="S_TKc"/>
    <property type="match status" value="1"/>
</dbReference>
<dbReference type="PROSITE" id="PS50011">
    <property type="entry name" value="PROTEIN_KINASE_DOM"/>
    <property type="match status" value="1"/>
</dbReference>
<dbReference type="SMART" id="SM00028">
    <property type="entry name" value="TPR"/>
    <property type="match status" value="5"/>
</dbReference>
<evidence type="ECO:0000256" key="3">
    <source>
        <dbReference type="ARBA" id="ARBA00022777"/>
    </source>
</evidence>